<dbReference type="RefSeq" id="WP_345374800.1">
    <property type="nucleotide sequence ID" value="NZ_BAABJX010000063.1"/>
</dbReference>
<dbReference type="InterPro" id="IPR045886">
    <property type="entry name" value="ThiF/MoeB/HesA"/>
</dbReference>
<comment type="caution">
    <text evidence="2">The sequence shown here is derived from an EMBL/GenBank/DDBJ whole genome shotgun (WGS) entry which is preliminary data.</text>
</comment>
<dbReference type="InterPro" id="IPR000594">
    <property type="entry name" value="ThiF_NAD_FAD-bd"/>
</dbReference>
<feature type="domain" description="Rhodanese" evidence="1">
    <location>
        <begin position="277"/>
        <end position="362"/>
    </location>
</feature>
<dbReference type="SUPFAM" id="SSF69572">
    <property type="entry name" value="Activating enzymes of the ubiquitin-like proteins"/>
    <property type="match status" value="1"/>
</dbReference>
<dbReference type="Pfam" id="PF00899">
    <property type="entry name" value="ThiF"/>
    <property type="match status" value="1"/>
</dbReference>
<dbReference type="Gene3D" id="3.40.50.720">
    <property type="entry name" value="NAD(P)-binding Rossmann-like Domain"/>
    <property type="match status" value="1"/>
</dbReference>
<reference evidence="3" key="1">
    <citation type="journal article" date="2019" name="Int. J. Syst. Evol. Microbiol.">
        <title>The Global Catalogue of Microorganisms (GCM) 10K type strain sequencing project: providing services to taxonomists for standard genome sequencing and annotation.</title>
        <authorList>
            <consortium name="The Broad Institute Genomics Platform"/>
            <consortium name="The Broad Institute Genome Sequencing Center for Infectious Disease"/>
            <person name="Wu L."/>
            <person name="Ma J."/>
        </authorList>
    </citation>
    <scope>NUCLEOTIDE SEQUENCE [LARGE SCALE GENOMIC DNA]</scope>
    <source>
        <strain evidence="3">JCM 18326</strain>
    </source>
</reference>
<keyword evidence="2" id="KW-0808">Transferase</keyword>
<dbReference type="CDD" id="cd00757">
    <property type="entry name" value="ThiF_MoeB_HesA_family"/>
    <property type="match status" value="1"/>
</dbReference>
<dbReference type="Gene3D" id="3.40.250.10">
    <property type="entry name" value="Rhodanese-like domain"/>
    <property type="match status" value="1"/>
</dbReference>
<dbReference type="GO" id="GO:0016779">
    <property type="term" value="F:nucleotidyltransferase activity"/>
    <property type="evidence" value="ECO:0007669"/>
    <property type="project" value="UniProtKB-KW"/>
</dbReference>
<dbReference type="EMBL" id="BAABJX010000063">
    <property type="protein sequence ID" value="GAA4850069.1"/>
    <property type="molecule type" value="Genomic_DNA"/>
</dbReference>
<keyword evidence="2" id="KW-0548">Nucleotidyltransferase</keyword>
<protein>
    <submittedName>
        <fullName evidence="2">Molybdopterin-synthase adenylyltransferase MoeB</fullName>
    </submittedName>
</protein>
<dbReference type="PANTHER" id="PTHR10953">
    <property type="entry name" value="UBIQUITIN-ACTIVATING ENZYME E1"/>
    <property type="match status" value="1"/>
</dbReference>
<gene>
    <name evidence="2" type="primary">moeB</name>
    <name evidence="2" type="ORF">GCM10023331_38430</name>
</gene>
<dbReference type="SMART" id="SM00450">
    <property type="entry name" value="RHOD"/>
    <property type="match status" value="1"/>
</dbReference>
<keyword evidence="3" id="KW-1185">Reference proteome</keyword>
<evidence type="ECO:0000259" key="1">
    <source>
        <dbReference type="PROSITE" id="PS50206"/>
    </source>
</evidence>
<proteinExistence type="predicted"/>
<evidence type="ECO:0000313" key="2">
    <source>
        <dbReference type="EMBL" id="GAA4850069.1"/>
    </source>
</evidence>
<evidence type="ECO:0000313" key="3">
    <source>
        <dbReference type="Proteomes" id="UP001500298"/>
    </source>
</evidence>
<dbReference type="PROSITE" id="PS50206">
    <property type="entry name" value="RHODANESE_3"/>
    <property type="match status" value="1"/>
</dbReference>
<dbReference type="PANTHER" id="PTHR10953:SF102">
    <property type="entry name" value="ADENYLYLTRANSFERASE AND SULFURTRANSFERASE MOCS3"/>
    <property type="match status" value="1"/>
</dbReference>
<dbReference type="Pfam" id="PF00581">
    <property type="entry name" value="Rhodanese"/>
    <property type="match status" value="1"/>
</dbReference>
<name>A0ABP9DP61_9BACT</name>
<dbReference type="CDD" id="cd00158">
    <property type="entry name" value="RHOD"/>
    <property type="match status" value="1"/>
</dbReference>
<dbReference type="NCBIfam" id="NF004281">
    <property type="entry name" value="PRK05690.1"/>
    <property type="match status" value="1"/>
</dbReference>
<dbReference type="Proteomes" id="UP001500298">
    <property type="component" value="Unassembled WGS sequence"/>
</dbReference>
<sequence>MLSKEERLRYDRHLLLPEFGEEAQLKLKEGAVLVIGAGGLGCPVLQYLTAAGVGHIGIIDHDKVDISNLQRQVLYTTTDIGRSKAVAAAQKLEAMNPLVRFTIHEEKLDASNALHIFEQYDVIVDCTDNFPTRYLANDACVLSGKPLVYGAIFKFEGQVSVFNYQEGPTYRCLFPTPPEAGSVPSCSEIGVIGVLPGIVGTLQANETLKILTGLGEVLGGKLLVLNALSMAFNSFNYQKNPEAANIKELIDYEFFCGLKNKNTMDEITVEEFDKRKGNDNFTLIDVREVHEHKAGNVGGMNIPLSLLPLRHHEIPTDKDVILYCQRGGRSMQALQWLKKNSNLNTNILSIQGGYEALTADNNS</sequence>
<dbReference type="InterPro" id="IPR035985">
    <property type="entry name" value="Ubiquitin-activating_enz"/>
</dbReference>
<accession>A0ABP9DP61</accession>
<dbReference type="InterPro" id="IPR036873">
    <property type="entry name" value="Rhodanese-like_dom_sf"/>
</dbReference>
<dbReference type="InterPro" id="IPR001763">
    <property type="entry name" value="Rhodanese-like_dom"/>
</dbReference>
<organism evidence="2 3">
    <name type="scientific">Algivirga pacifica</name>
    <dbReference type="NCBI Taxonomy" id="1162670"/>
    <lineage>
        <taxon>Bacteria</taxon>
        <taxon>Pseudomonadati</taxon>
        <taxon>Bacteroidota</taxon>
        <taxon>Cytophagia</taxon>
        <taxon>Cytophagales</taxon>
        <taxon>Flammeovirgaceae</taxon>
        <taxon>Algivirga</taxon>
    </lineage>
</organism>